<comment type="similarity">
    <text evidence="1">Belongs to the ABC transporter superfamily.</text>
</comment>
<reference evidence="7" key="1">
    <citation type="journal article" date="2019" name="Int. J. Syst. Evol. Microbiol.">
        <title>The Global Catalogue of Microorganisms (GCM) 10K type strain sequencing project: providing services to taxonomists for standard genome sequencing and annotation.</title>
        <authorList>
            <consortium name="The Broad Institute Genomics Platform"/>
            <consortium name="The Broad Institute Genome Sequencing Center for Infectious Disease"/>
            <person name="Wu L."/>
            <person name="Ma J."/>
        </authorList>
    </citation>
    <scope>NUCLEOTIDE SEQUENCE [LARGE SCALE GENOMIC DNA]</scope>
    <source>
        <strain evidence="7">CGMCC 1.12769</strain>
    </source>
</reference>
<dbReference type="PROSITE" id="PS00211">
    <property type="entry name" value="ABC_TRANSPORTER_1"/>
    <property type="match status" value="1"/>
</dbReference>
<dbReference type="RefSeq" id="WP_188538673.1">
    <property type="nucleotide sequence ID" value="NZ_BMFT01000001.1"/>
</dbReference>
<dbReference type="SMART" id="SM00382">
    <property type="entry name" value="AAA"/>
    <property type="match status" value="1"/>
</dbReference>
<dbReference type="SUPFAM" id="SSF52540">
    <property type="entry name" value="P-loop containing nucleoside triphosphate hydrolases"/>
    <property type="match status" value="1"/>
</dbReference>
<evidence type="ECO:0000256" key="4">
    <source>
        <dbReference type="ARBA" id="ARBA00022840"/>
    </source>
</evidence>
<dbReference type="InterPro" id="IPR027417">
    <property type="entry name" value="P-loop_NTPase"/>
</dbReference>
<evidence type="ECO:0000256" key="3">
    <source>
        <dbReference type="ARBA" id="ARBA00022741"/>
    </source>
</evidence>
<evidence type="ECO:0000313" key="7">
    <source>
        <dbReference type="Proteomes" id="UP000659344"/>
    </source>
</evidence>
<dbReference type="InterPro" id="IPR003593">
    <property type="entry name" value="AAA+_ATPase"/>
</dbReference>
<sequence>MKPIIEVTNLSKSYGKLQAVKDISFYVERGKMFAFLGPNGAGKSTTIDIICTFLQPDSGSIIIDGYQLGKDDDKIRSVIGAVFQDGLLDSLLTVEENMKIRGGFYGAKGTTLADAVRKAAEAAGVMEFLKRPYGNLSGGQRRRADIARALVHTPAILILDEPTTGLDPQTRKNVWEIIKKLQKENNMTVFLTTHYMEEAADADYVVVIDNGSIAAKGTPSELKNRYASDQLNLFAGDTQTLTEFLTDSHIEFTQKVDKITINIPSTLDALPILEQCKPYITGFEVLNGTMDDAFIGITGKELRQ</sequence>
<organism evidence="6 7">
    <name type="scientific">Paenibacillus segetis</name>
    <dbReference type="NCBI Taxonomy" id="1325360"/>
    <lineage>
        <taxon>Bacteria</taxon>
        <taxon>Bacillati</taxon>
        <taxon>Bacillota</taxon>
        <taxon>Bacilli</taxon>
        <taxon>Bacillales</taxon>
        <taxon>Paenibacillaceae</taxon>
        <taxon>Paenibacillus</taxon>
    </lineage>
</organism>
<evidence type="ECO:0000259" key="5">
    <source>
        <dbReference type="PROSITE" id="PS50893"/>
    </source>
</evidence>
<evidence type="ECO:0000256" key="1">
    <source>
        <dbReference type="ARBA" id="ARBA00005417"/>
    </source>
</evidence>
<feature type="domain" description="ABC transporter" evidence="5">
    <location>
        <begin position="5"/>
        <end position="235"/>
    </location>
</feature>
<dbReference type="EMBL" id="BMFT01000001">
    <property type="protein sequence ID" value="GGH23314.1"/>
    <property type="molecule type" value="Genomic_DNA"/>
</dbReference>
<proteinExistence type="inferred from homology"/>
<dbReference type="PROSITE" id="PS50893">
    <property type="entry name" value="ABC_TRANSPORTER_2"/>
    <property type="match status" value="1"/>
</dbReference>
<dbReference type="Pfam" id="PF00005">
    <property type="entry name" value="ABC_tran"/>
    <property type="match status" value="1"/>
</dbReference>
<name>A0ABQ1YGB1_9BACL</name>
<keyword evidence="7" id="KW-1185">Reference proteome</keyword>
<evidence type="ECO:0000256" key="2">
    <source>
        <dbReference type="ARBA" id="ARBA00022448"/>
    </source>
</evidence>
<dbReference type="InterPro" id="IPR003439">
    <property type="entry name" value="ABC_transporter-like_ATP-bd"/>
</dbReference>
<dbReference type="InterPro" id="IPR050763">
    <property type="entry name" value="ABC_transporter_ATP-binding"/>
</dbReference>
<evidence type="ECO:0000313" key="6">
    <source>
        <dbReference type="EMBL" id="GGH23314.1"/>
    </source>
</evidence>
<keyword evidence="2" id="KW-0813">Transport</keyword>
<gene>
    <name evidence="6" type="ORF">GCM10008013_22330</name>
</gene>
<keyword evidence="4" id="KW-0067">ATP-binding</keyword>
<keyword evidence="3" id="KW-0547">Nucleotide-binding</keyword>
<accession>A0ABQ1YGB1</accession>
<dbReference type="Gene3D" id="3.40.50.300">
    <property type="entry name" value="P-loop containing nucleotide triphosphate hydrolases"/>
    <property type="match status" value="1"/>
</dbReference>
<comment type="caution">
    <text evidence="6">The sequence shown here is derived from an EMBL/GenBank/DDBJ whole genome shotgun (WGS) entry which is preliminary data.</text>
</comment>
<dbReference type="InterPro" id="IPR017871">
    <property type="entry name" value="ABC_transporter-like_CS"/>
</dbReference>
<protein>
    <submittedName>
        <fullName evidence="6">ABC transporter</fullName>
    </submittedName>
</protein>
<dbReference type="PANTHER" id="PTHR42711:SF5">
    <property type="entry name" value="ABC TRANSPORTER ATP-BINDING PROTEIN NATA"/>
    <property type="match status" value="1"/>
</dbReference>
<dbReference type="PANTHER" id="PTHR42711">
    <property type="entry name" value="ABC TRANSPORTER ATP-BINDING PROTEIN"/>
    <property type="match status" value="1"/>
</dbReference>
<dbReference type="Proteomes" id="UP000659344">
    <property type="component" value="Unassembled WGS sequence"/>
</dbReference>